<comment type="caution">
    <text evidence="8">The sequence shown here is derived from an EMBL/GenBank/DDBJ whole genome shotgun (WGS) entry which is preliminary data.</text>
</comment>
<evidence type="ECO:0000256" key="5">
    <source>
        <dbReference type="ARBA" id="ARBA00020555"/>
    </source>
</evidence>
<dbReference type="NCBIfam" id="NF002794">
    <property type="entry name" value="PRK02925.1"/>
    <property type="match status" value="1"/>
</dbReference>
<accession>A0ABR7MAQ2</accession>
<reference evidence="8 9" key="1">
    <citation type="submission" date="2016-07" db="EMBL/GenBank/DDBJ databases">
        <title>Genome analysis of Flavihumibacter stibioxidans YS-17.</title>
        <authorList>
            <person name="Shi K."/>
            <person name="Han Y."/>
            <person name="Wang G."/>
        </authorList>
    </citation>
    <scope>NUCLEOTIDE SEQUENCE [LARGE SCALE GENOMIC DNA]</scope>
    <source>
        <strain evidence="8 9">YS-17</strain>
    </source>
</reference>
<dbReference type="InterPro" id="IPR003766">
    <property type="entry name" value="Uronate_isomerase"/>
</dbReference>
<evidence type="ECO:0000256" key="7">
    <source>
        <dbReference type="HAMAP-Rule" id="MF_00675"/>
    </source>
</evidence>
<comment type="catalytic activity">
    <reaction evidence="1 7">
        <text>D-glucuronate = D-fructuronate</text>
        <dbReference type="Rhea" id="RHEA:13049"/>
        <dbReference type="ChEBI" id="CHEBI:58720"/>
        <dbReference type="ChEBI" id="CHEBI:59863"/>
        <dbReference type="EC" id="5.3.1.12"/>
    </reaction>
</comment>
<gene>
    <name evidence="7" type="primary">uxaC</name>
    <name evidence="8" type="ORF">BC349_13765</name>
</gene>
<dbReference type="Gene3D" id="3.20.20.140">
    <property type="entry name" value="Metal-dependent hydrolases"/>
    <property type="match status" value="1"/>
</dbReference>
<dbReference type="PANTHER" id="PTHR30068">
    <property type="entry name" value="URONATE ISOMERASE"/>
    <property type="match status" value="1"/>
</dbReference>
<dbReference type="EMBL" id="MBUA01000027">
    <property type="protein sequence ID" value="MBC6492123.1"/>
    <property type="molecule type" value="Genomic_DNA"/>
</dbReference>
<organism evidence="8 9">
    <name type="scientific">Flavihumibacter stibioxidans</name>
    <dbReference type="NCBI Taxonomy" id="1834163"/>
    <lineage>
        <taxon>Bacteria</taxon>
        <taxon>Pseudomonadati</taxon>
        <taxon>Bacteroidota</taxon>
        <taxon>Chitinophagia</taxon>
        <taxon>Chitinophagales</taxon>
        <taxon>Chitinophagaceae</taxon>
        <taxon>Flavihumibacter</taxon>
    </lineage>
</organism>
<name>A0ABR7MAQ2_9BACT</name>
<dbReference type="RefSeq" id="WP_187257443.1">
    <property type="nucleotide sequence ID" value="NZ_JBHULF010000006.1"/>
</dbReference>
<evidence type="ECO:0000256" key="3">
    <source>
        <dbReference type="ARBA" id="ARBA00008397"/>
    </source>
</evidence>
<evidence type="ECO:0000313" key="8">
    <source>
        <dbReference type="EMBL" id="MBC6492123.1"/>
    </source>
</evidence>
<dbReference type="SUPFAM" id="SSF51556">
    <property type="entry name" value="Metallo-dependent hydrolases"/>
    <property type="match status" value="1"/>
</dbReference>
<evidence type="ECO:0000256" key="4">
    <source>
        <dbReference type="ARBA" id="ARBA00012546"/>
    </source>
</evidence>
<dbReference type="Pfam" id="PF02614">
    <property type="entry name" value="UxaC"/>
    <property type="match status" value="1"/>
</dbReference>
<keyword evidence="9" id="KW-1185">Reference proteome</keyword>
<evidence type="ECO:0000313" key="9">
    <source>
        <dbReference type="Proteomes" id="UP000765802"/>
    </source>
</evidence>
<evidence type="ECO:0000256" key="1">
    <source>
        <dbReference type="ARBA" id="ARBA00001165"/>
    </source>
</evidence>
<dbReference type="HAMAP" id="MF_00675">
    <property type="entry name" value="UxaC"/>
    <property type="match status" value="1"/>
</dbReference>
<protein>
    <recommendedName>
        <fullName evidence="5 7">Uronate isomerase</fullName>
        <ecNumber evidence="4 7">5.3.1.12</ecNumber>
    </recommendedName>
    <alternativeName>
        <fullName evidence="7">Glucuronate isomerase</fullName>
    </alternativeName>
    <alternativeName>
        <fullName evidence="7">Uronic isomerase</fullName>
    </alternativeName>
</protein>
<dbReference type="Gene3D" id="1.10.2020.10">
    <property type="entry name" value="uronate isomerase, domain 2, chain A"/>
    <property type="match status" value="1"/>
</dbReference>
<dbReference type="EC" id="5.3.1.12" evidence="4 7"/>
<proteinExistence type="inferred from homology"/>
<dbReference type="PANTHER" id="PTHR30068:SF4">
    <property type="entry name" value="URONATE ISOMERASE"/>
    <property type="match status" value="1"/>
</dbReference>
<comment type="catalytic activity">
    <reaction evidence="7">
        <text>aldehydo-D-galacturonate = keto-D-tagaturonate</text>
        <dbReference type="Rhea" id="RHEA:27702"/>
        <dbReference type="ChEBI" id="CHEBI:12952"/>
        <dbReference type="ChEBI" id="CHEBI:17886"/>
    </reaction>
</comment>
<dbReference type="GO" id="GO:0016853">
    <property type="term" value="F:isomerase activity"/>
    <property type="evidence" value="ECO:0007669"/>
    <property type="project" value="UniProtKB-KW"/>
</dbReference>
<dbReference type="InterPro" id="IPR032466">
    <property type="entry name" value="Metal_Hydrolase"/>
</dbReference>
<evidence type="ECO:0000256" key="6">
    <source>
        <dbReference type="ARBA" id="ARBA00023235"/>
    </source>
</evidence>
<evidence type="ECO:0000256" key="2">
    <source>
        <dbReference type="ARBA" id="ARBA00004892"/>
    </source>
</evidence>
<keyword evidence="6 7" id="KW-0413">Isomerase</keyword>
<dbReference type="Proteomes" id="UP000765802">
    <property type="component" value="Unassembled WGS sequence"/>
</dbReference>
<comment type="similarity">
    <text evidence="3 7">Belongs to the metallo-dependent hydrolases superfamily. Uronate isomerase family.</text>
</comment>
<comment type="pathway">
    <text evidence="2 7">Carbohydrate metabolism; pentose and glucuronate interconversion.</text>
</comment>
<sequence>MKEKKQGLINEKFLLQNKTARRLYADYAVDLPIVDYHCHLSPKEIAGNKQFTDLTEIWLKGDHYKWRAMRALGVPEQLITGDASNEEKFMAWATCVPGTVRNPLFHWTQMELNNPFGIEEYLNDKTAAKIYRTANEMLSQPDFCTQGLLNRNRVELVGTTDDPCDDLACHLQLSEQQNPFVVRPSFRPDPVLNISAKPDFLKYLQRLEEASGAAIMDLDSLLTALQNRVDYFHTHGCRISDHGLVMMPMVPSDITQLERDFLRYLEEPDFLMPSPDAYAGYILLQLCRMYHAKGWVQQFHLGAIRNLNSRLRNILGADSGFDSIGDDGQAIRLAMFLDALDKEDQLARTILYNLNPALNEVFAAMTGNFNDGTVAGKIQYGSAWWFLDQKDGIQKQLNALSNLGVLSTFIGMTTDSRSFLSYSRHDYFRRILCNLIGKEMEKGLLPDDEAWMGEIIEQVCYYNARRFFDLHT</sequence>